<keyword evidence="2" id="KW-1185">Reference proteome</keyword>
<accession>B7KG71</accession>
<dbReference type="InterPro" id="IPR004952">
    <property type="entry name" value="NifX-assoc_nitrogen_fix"/>
</dbReference>
<dbReference type="Gene3D" id="1.10.3100.20">
    <property type="entry name" value="Protein of unknown function DUF269"/>
    <property type="match status" value="1"/>
</dbReference>
<proteinExistence type="predicted"/>
<name>B7KG71_GLOC7</name>
<dbReference type="PIRSF" id="PIRSF005788">
    <property type="entry name" value="NifK"/>
    <property type="match status" value="1"/>
</dbReference>
<dbReference type="KEGG" id="cyc:PCC7424_2115"/>
<dbReference type="EMBL" id="CP001291">
    <property type="protein sequence ID" value="ACK70542.1"/>
    <property type="molecule type" value="Genomic_DNA"/>
</dbReference>
<dbReference type="STRING" id="65393.PCC7424_2115"/>
<dbReference type="Proteomes" id="UP000002384">
    <property type="component" value="Chromosome"/>
</dbReference>
<dbReference type="OrthoDB" id="582537at2"/>
<gene>
    <name evidence="1" type="ordered locus">PCC7424_2115</name>
</gene>
<dbReference type="Pfam" id="PF03270">
    <property type="entry name" value="DUF269"/>
    <property type="match status" value="1"/>
</dbReference>
<protein>
    <submittedName>
        <fullName evidence="1">Uncharacterized protein</fullName>
    </submittedName>
</protein>
<dbReference type="RefSeq" id="WP_015954148.1">
    <property type="nucleotide sequence ID" value="NC_011729.1"/>
</dbReference>
<dbReference type="eggNOG" id="ENOG5031CUG">
    <property type="taxonomic scope" value="Bacteria"/>
</dbReference>
<evidence type="ECO:0000313" key="2">
    <source>
        <dbReference type="Proteomes" id="UP000002384"/>
    </source>
</evidence>
<sequence length="154" mass="17396">MSQVATLSRKQNSIGLEHPFLDELLKQFRLHDSSGDYQTWSNELLLNSLIVSSGRTRKNPNSNAVDSSLYYLRISAFYHTVAKEIEKKTGRLPQIFINLSPKGSSSALIFCGNLLVVYDLLEKVSSFGFESLDKLVHTGEQLIHHAVARVHQFF</sequence>
<evidence type="ECO:0000313" key="1">
    <source>
        <dbReference type="EMBL" id="ACK70542.1"/>
    </source>
</evidence>
<dbReference type="HOGENOM" id="CLU_141510_0_0_3"/>
<reference evidence="2" key="1">
    <citation type="journal article" date="2011" name="MBio">
        <title>Novel metabolic attributes of the genus Cyanothece, comprising a group of unicellular nitrogen-fixing Cyanobacteria.</title>
        <authorList>
            <person name="Bandyopadhyay A."/>
            <person name="Elvitigala T."/>
            <person name="Welsh E."/>
            <person name="Stockel J."/>
            <person name="Liberton M."/>
            <person name="Min H."/>
            <person name="Sherman L.A."/>
            <person name="Pakrasi H.B."/>
        </authorList>
    </citation>
    <scope>NUCLEOTIDE SEQUENCE [LARGE SCALE GENOMIC DNA]</scope>
    <source>
        <strain evidence="2">PCC 7424</strain>
    </source>
</reference>
<dbReference type="AlphaFoldDB" id="B7KG71"/>
<organism evidence="1 2">
    <name type="scientific">Gloeothece citriformis (strain PCC 7424)</name>
    <name type="common">Cyanothece sp. (strain PCC 7424)</name>
    <dbReference type="NCBI Taxonomy" id="65393"/>
    <lineage>
        <taxon>Bacteria</taxon>
        <taxon>Bacillati</taxon>
        <taxon>Cyanobacteriota</taxon>
        <taxon>Cyanophyceae</taxon>
        <taxon>Oscillatoriophycideae</taxon>
        <taxon>Chroococcales</taxon>
        <taxon>Aphanothecaceae</taxon>
        <taxon>Gloeothece</taxon>
        <taxon>Gloeothece citriformis</taxon>
    </lineage>
</organism>